<dbReference type="EMBL" id="CM020618">
    <property type="protein sequence ID" value="KAK1860669.1"/>
    <property type="molecule type" value="Genomic_DNA"/>
</dbReference>
<comment type="caution">
    <text evidence="1">The sequence shown here is derived from an EMBL/GenBank/DDBJ whole genome shotgun (WGS) entry which is preliminary data.</text>
</comment>
<evidence type="ECO:0000313" key="1">
    <source>
        <dbReference type="EMBL" id="KAK1860669.1"/>
    </source>
</evidence>
<organism evidence="1 2">
    <name type="scientific">Pyropia yezoensis</name>
    <name type="common">Susabi-nori</name>
    <name type="synonym">Porphyra yezoensis</name>
    <dbReference type="NCBI Taxonomy" id="2788"/>
    <lineage>
        <taxon>Eukaryota</taxon>
        <taxon>Rhodophyta</taxon>
        <taxon>Bangiophyceae</taxon>
        <taxon>Bangiales</taxon>
        <taxon>Bangiaceae</taxon>
        <taxon>Pyropia</taxon>
    </lineage>
</organism>
<reference evidence="1" key="1">
    <citation type="submission" date="2019-11" db="EMBL/GenBank/DDBJ databases">
        <title>Nori genome reveals adaptations in red seaweeds to the harsh intertidal environment.</title>
        <authorList>
            <person name="Wang D."/>
            <person name="Mao Y."/>
        </authorList>
    </citation>
    <scope>NUCLEOTIDE SEQUENCE</scope>
    <source>
        <tissue evidence="1">Gametophyte</tissue>
    </source>
</reference>
<keyword evidence="2" id="KW-1185">Reference proteome</keyword>
<accession>A0ACC3BRU0</accession>
<dbReference type="Proteomes" id="UP000798662">
    <property type="component" value="Chromosome 1"/>
</dbReference>
<sequence>MVGTTTALVAAAMVVAATTTAAAAAAASPATDAATAAAEVGLADAGKLFTLTPDCDAVCQADVAASLTARGCTNVAVLPTLRLASAVCEPAAAGGRAGRGMDSGASETALQRLPGVMVVEEDGLMEGEEPIAMDSADAEVPLKLPNGEDYFWGLDRINQAALPLDENSNTTNCYPRRGAGVTVYVIDGGCTPDHPEFTPGQVTTKALPSSPFDPAGIDEKGHGTHVAGTIGGWRTGVAPGVTLSCIRVLSAKGSGKKSDVAAGWEAVAAAKVANPAVPTVLHASLSGSGTHHDAAMERLAAVGVVPVVSAGNTGEDACERTPARSPYAITVANSDVDDTLWRSSSRGSCVNMIAPGHKILSADFKGGLKTLTGTSMSAPHVSGIVALMLAERADGATLKLDAVKALLTDGAPVVAGWPLGWLNPSCATAPAPPAATAAPTPPPAATAAPTPPPAATAAPTPPPAATAPPAPLPAATIAPAPVASAAPPAGNLPWGIPPWVGGPAAPSAAPKSIWGTPPWVTA</sequence>
<name>A0ACC3BRU0_PYRYE</name>
<gene>
    <name evidence="1" type="ORF">I4F81_003257</name>
</gene>
<evidence type="ECO:0000313" key="2">
    <source>
        <dbReference type="Proteomes" id="UP000798662"/>
    </source>
</evidence>
<protein>
    <submittedName>
        <fullName evidence="1">Uncharacterized protein</fullName>
    </submittedName>
</protein>
<proteinExistence type="predicted"/>